<accession>A0A5D3CPP8</accession>
<protein>
    <submittedName>
        <fullName evidence="2">Retrovirus-related Pol polyprotein from transposon TNT 1-94</fullName>
    </submittedName>
</protein>
<dbReference type="Pfam" id="PF22936">
    <property type="entry name" value="Pol_BBD"/>
    <property type="match status" value="1"/>
</dbReference>
<reference evidence="2 3" key="1">
    <citation type="submission" date="2019-08" db="EMBL/GenBank/DDBJ databases">
        <title>Draft genome sequences of two oriental melons (Cucumis melo L. var makuwa).</title>
        <authorList>
            <person name="Kwon S.-Y."/>
        </authorList>
    </citation>
    <scope>NUCLEOTIDE SEQUENCE [LARGE SCALE GENOMIC DNA]</scope>
    <source>
        <strain evidence="3">cv. Chang Bougi</strain>
        <tissue evidence="2">Leaf</tissue>
    </source>
</reference>
<name>A0A5D3CPP8_CUCMM</name>
<evidence type="ECO:0000313" key="2">
    <source>
        <dbReference type="EMBL" id="TYK12299.1"/>
    </source>
</evidence>
<gene>
    <name evidence="2" type="ORF">E5676_scaffold302G00650</name>
</gene>
<dbReference type="InterPro" id="IPR054722">
    <property type="entry name" value="PolX-like_BBD"/>
</dbReference>
<organism evidence="2 3">
    <name type="scientific">Cucumis melo var. makuwa</name>
    <name type="common">Oriental melon</name>
    <dbReference type="NCBI Taxonomy" id="1194695"/>
    <lineage>
        <taxon>Eukaryota</taxon>
        <taxon>Viridiplantae</taxon>
        <taxon>Streptophyta</taxon>
        <taxon>Embryophyta</taxon>
        <taxon>Tracheophyta</taxon>
        <taxon>Spermatophyta</taxon>
        <taxon>Magnoliopsida</taxon>
        <taxon>eudicotyledons</taxon>
        <taxon>Gunneridae</taxon>
        <taxon>Pentapetalae</taxon>
        <taxon>rosids</taxon>
        <taxon>fabids</taxon>
        <taxon>Cucurbitales</taxon>
        <taxon>Cucurbitaceae</taxon>
        <taxon>Benincaseae</taxon>
        <taxon>Cucumis</taxon>
    </lineage>
</organism>
<evidence type="ECO:0000259" key="1">
    <source>
        <dbReference type="Pfam" id="PF22936"/>
    </source>
</evidence>
<dbReference type="AlphaFoldDB" id="A0A5D3CPP8"/>
<dbReference type="EMBL" id="SSTD01010133">
    <property type="protein sequence ID" value="TYK12299.1"/>
    <property type="molecule type" value="Genomic_DNA"/>
</dbReference>
<dbReference type="Proteomes" id="UP000321947">
    <property type="component" value="Unassembled WGS sequence"/>
</dbReference>
<evidence type="ECO:0000313" key="3">
    <source>
        <dbReference type="Proteomes" id="UP000321947"/>
    </source>
</evidence>
<sequence length="232" mass="25642">MSFLVQDNASVKIIFVLLKSLWDFVHNMNLLGLPCYTAVPCPHWMLLSKKYYLKKNVLASISLNILMLFLPALIHHLEHQAHFVRILISSSSSALAVSPGNRWLLDSACCNHMTSNYSLMNTPSPAKSLPPIYVADDNCMNITHIGTINTPSLNLPHTYYVPNLTFNLVSVGQLCDLRLTVSFSPNGCQVQDPQMGQTIGTGRKVGRLFELLSLQVPPPSSISAPVTDSDTY</sequence>
<feature type="domain" description="Retrovirus-related Pol polyprotein from transposon TNT 1-94-like beta-barrel" evidence="1">
    <location>
        <begin position="103"/>
        <end position="176"/>
    </location>
</feature>
<proteinExistence type="predicted"/>
<comment type="caution">
    <text evidence="2">The sequence shown here is derived from an EMBL/GenBank/DDBJ whole genome shotgun (WGS) entry which is preliminary data.</text>
</comment>